<dbReference type="KEGG" id="led:BBK82_30305"/>
<dbReference type="AlphaFoldDB" id="A0A1B2HPU2"/>
<feature type="compositionally biased region" description="Basic and acidic residues" evidence="1">
    <location>
        <begin position="47"/>
        <end position="95"/>
    </location>
</feature>
<name>A0A1B2HPU2_9PSEU</name>
<feature type="region of interest" description="Disordered" evidence="1">
    <location>
        <begin position="1"/>
        <end position="145"/>
    </location>
</feature>
<evidence type="ECO:0000256" key="1">
    <source>
        <dbReference type="SAM" id="MobiDB-lite"/>
    </source>
</evidence>
<keyword evidence="3" id="KW-1185">Reference proteome</keyword>
<accession>A0A1B2HPU2</accession>
<dbReference type="Proteomes" id="UP000093053">
    <property type="component" value="Chromosome"/>
</dbReference>
<dbReference type="EMBL" id="CP016793">
    <property type="protein sequence ID" value="ANZ39701.1"/>
    <property type="molecule type" value="Genomic_DNA"/>
</dbReference>
<evidence type="ECO:0000313" key="2">
    <source>
        <dbReference type="EMBL" id="ANZ39701.1"/>
    </source>
</evidence>
<reference evidence="2 3" key="1">
    <citation type="submission" date="2016-07" db="EMBL/GenBank/DDBJ databases">
        <title>Complete genome sequence of the Lentzea guizhouensis DHS C013.</title>
        <authorList>
            <person name="Cao C."/>
        </authorList>
    </citation>
    <scope>NUCLEOTIDE SEQUENCE [LARGE SCALE GENOMIC DNA]</scope>
    <source>
        <strain evidence="2 3">DHS C013</strain>
    </source>
</reference>
<gene>
    <name evidence="2" type="ORF">BBK82_30305</name>
</gene>
<dbReference type="STRING" id="1586287.BBK82_30305"/>
<feature type="compositionally biased region" description="Low complexity" evidence="1">
    <location>
        <begin position="31"/>
        <end position="44"/>
    </location>
</feature>
<feature type="compositionally biased region" description="Polar residues" evidence="1">
    <location>
        <begin position="136"/>
        <end position="145"/>
    </location>
</feature>
<evidence type="ECO:0000313" key="3">
    <source>
        <dbReference type="Proteomes" id="UP000093053"/>
    </source>
</evidence>
<proteinExistence type="predicted"/>
<protein>
    <submittedName>
        <fullName evidence="2">Uncharacterized protein</fullName>
    </submittedName>
</protein>
<feature type="compositionally biased region" description="Basic residues" evidence="1">
    <location>
        <begin position="120"/>
        <end position="132"/>
    </location>
</feature>
<organism evidence="2 3">
    <name type="scientific">Lentzea guizhouensis</name>
    <dbReference type="NCBI Taxonomy" id="1586287"/>
    <lineage>
        <taxon>Bacteria</taxon>
        <taxon>Bacillati</taxon>
        <taxon>Actinomycetota</taxon>
        <taxon>Actinomycetes</taxon>
        <taxon>Pseudonocardiales</taxon>
        <taxon>Pseudonocardiaceae</taxon>
        <taxon>Lentzea</taxon>
    </lineage>
</organism>
<sequence length="145" mass="15584">MAAVKTQPPAPPVDTSAQAQPGEAKVVVHTSSSASAPVKKPSPADQALKKAKSEATEAKKKVKHAEKQLSEAKKDYEKKKGEIKKIQKQKKEEKKTTKKKPKPPVAPVLTAKTSPDMQKRLHVHSSKHKSGKKVTITVSSSAHSG</sequence>